<protein>
    <submittedName>
        <fullName evidence="4">Uncharacterized protein LOC100898669</fullName>
    </submittedName>
</protein>
<gene>
    <name evidence="4" type="primary">LOC100898669</name>
</gene>
<evidence type="ECO:0000259" key="2">
    <source>
        <dbReference type="Pfam" id="PF14920"/>
    </source>
</evidence>
<dbReference type="GO" id="GO:0000776">
    <property type="term" value="C:kinetochore"/>
    <property type="evidence" value="ECO:0007669"/>
    <property type="project" value="TreeGrafter"/>
</dbReference>
<dbReference type="PANTHER" id="PTHR14382:SF1">
    <property type="entry name" value="MDM2-BINDING PROTEIN"/>
    <property type="match status" value="1"/>
</dbReference>
<evidence type="ECO:0000313" key="4">
    <source>
        <dbReference type="RefSeq" id="XP_028967328.1"/>
    </source>
</evidence>
<accession>A0AAJ7SEL4</accession>
<feature type="compositionally biased region" description="Basic residues" evidence="1">
    <location>
        <begin position="544"/>
        <end position="556"/>
    </location>
</feature>
<dbReference type="PANTHER" id="PTHR14382">
    <property type="entry name" value="MDM2-BINDING PROTEIN"/>
    <property type="match status" value="1"/>
</dbReference>
<keyword evidence="3" id="KW-1185">Reference proteome</keyword>
<feature type="domain" description="MDN2-binding protein C-terminal" evidence="2">
    <location>
        <begin position="522"/>
        <end position="700"/>
    </location>
</feature>
<name>A0AAJ7SEL4_9ACAR</name>
<feature type="compositionally biased region" description="Polar residues" evidence="1">
    <location>
        <begin position="575"/>
        <end position="591"/>
    </location>
</feature>
<dbReference type="InterPro" id="IPR029418">
    <property type="entry name" value="MTBP_C"/>
</dbReference>
<dbReference type="GO" id="GO:0034501">
    <property type="term" value="P:protein localization to kinetochore"/>
    <property type="evidence" value="ECO:0007669"/>
    <property type="project" value="TreeGrafter"/>
</dbReference>
<feature type="region of interest" description="Disordered" evidence="1">
    <location>
        <begin position="524"/>
        <end position="631"/>
    </location>
</feature>
<sequence>MRHHILFLTRDASDHCLASEFISNFAREHRLIVNHMRKKGVSHLRELIDCEGRLRVAIIPACLTLHTACFNLSKCWYDTSFEDAPHAIEAICETLREHGEGVNENVLIKHSDAAGSVIDVLLDTLAMPDSAKVHVVVDEELVPYWRINETCDYLSGTLLRAAVWEKAAFYPLRGGGGRSSLEDWLKCIGSSLVITPEDRVFFSSRLGGKPLHFALELLDRDLVSAAHEKPHPEDSCEGGAVRWCSDIEVVRSVSMQSIPLHYFAPGVNMYTTDTDIFRKYQISANECLLVRINGIEGQAKEFEETERSSEKFWECVMSGALKCPPGNVETTVSMHFAVSAHGEVFPLVRSVNIDFLSRFQPYHPVCLPQAKQLPFLDEYEETFVIDPISNLADPSEWPQRNLLTFEPPPTSHESNGFLSVLSLSAPAIVALFNVGTGEAVDSTENAEPIPMGNFSFRPTLGIEEAKSSCWPEILKHTCHDVYYNRSVEDEAWERHCQRWRDAVIRHPFSNCLGPSATTTCIVRQKSSNLRQSPRKTLFEASPQYRRRSPRKQKSPKRNSSQILRRNPFRDILREVSNSSPPAGPSYSQPAERNTAPATDARSRRLRAKPFSQSDQSEDRQNAPKRMRTDAVDNDKLKRKLREAVARALEELGIDLKHKLFTTCGKKLFSICRTFAVDLIGTGRTSEILLKIARSHAKQVVDFEKSMRSNV</sequence>
<dbReference type="InterPro" id="IPR039061">
    <property type="entry name" value="MTBP"/>
</dbReference>
<dbReference type="RefSeq" id="XP_028967328.1">
    <property type="nucleotide sequence ID" value="XM_029111495.1"/>
</dbReference>
<feature type="compositionally biased region" description="Basic and acidic residues" evidence="1">
    <location>
        <begin position="616"/>
        <end position="631"/>
    </location>
</feature>
<dbReference type="AlphaFoldDB" id="A0AAJ7SEL4"/>
<organism evidence="3 4">
    <name type="scientific">Galendromus occidentalis</name>
    <name type="common">western predatory mite</name>
    <dbReference type="NCBI Taxonomy" id="34638"/>
    <lineage>
        <taxon>Eukaryota</taxon>
        <taxon>Metazoa</taxon>
        <taxon>Ecdysozoa</taxon>
        <taxon>Arthropoda</taxon>
        <taxon>Chelicerata</taxon>
        <taxon>Arachnida</taxon>
        <taxon>Acari</taxon>
        <taxon>Parasitiformes</taxon>
        <taxon>Mesostigmata</taxon>
        <taxon>Gamasina</taxon>
        <taxon>Phytoseioidea</taxon>
        <taxon>Phytoseiidae</taxon>
        <taxon>Typhlodrominae</taxon>
        <taxon>Galendromus</taxon>
    </lineage>
</organism>
<dbReference type="GeneID" id="100898669"/>
<dbReference type="KEGG" id="goe:100898669"/>
<dbReference type="GO" id="GO:0007089">
    <property type="term" value="P:traversing start control point of mitotic cell cycle"/>
    <property type="evidence" value="ECO:0007669"/>
    <property type="project" value="TreeGrafter"/>
</dbReference>
<reference evidence="4" key="1">
    <citation type="submission" date="2025-08" db="UniProtKB">
        <authorList>
            <consortium name="RefSeq"/>
        </authorList>
    </citation>
    <scope>IDENTIFICATION</scope>
</reference>
<dbReference type="Proteomes" id="UP000694867">
    <property type="component" value="Unplaced"/>
</dbReference>
<proteinExistence type="predicted"/>
<evidence type="ECO:0000313" key="3">
    <source>
        <dbReference type="Proteomes" id="UP000694867"/>
    </source>
</evidence>
<dbReference type="Pfam" id="PF14920">
    <property type="entry name" value="MTBP_C"/>
    <property type="match status" value="1"/>
</dbReference>
<evidence type="ECO:0000256" key="1">
    <source>
        <dbReference type="SAM" id="MobiDB-lite"/>
    </source>
</evidence>
<dbReference type="GO" id="GO:0031396">
    <property type="term" value="P:regulation of protein ubiquitination"/>
    <property type="evidence" value="ECO:0007669"/>
    <property type="project" value="InterPro"/>
</dbReference>